<proteinExistence type="predicted"/>
<keyword evidence="1" id="KW-1133">Transmembrane helix</keyword>
<gene>
    <name evidence="2" type="ORF">RNC47_15505</name>
</gene>
<feature type="transmembrane region" description="Helical" evidence="1">
    <location>
        <begin position="117"/>
        <end position="139"/>
    </location>
</feature>
<protein>
    <recommendedName>
        <fullName evidence="4">Integral membrane protein</fullName>
    </recommendedName>
</protein>
<keyword evidence="1" id="KW-0812">Transmembrane</keyword>
<evidence type="ECO:0008006" key="4">
    <source>
        <dbReference type="Google" id="ProtNLM"/>
    </source>
</evidence>
<comment type="caution">
    <text evidence="2">The sequence shown here is derived from an EMBL/GenBank/DDBJ whole genome shotgun (WGS) entry which is preliminary data.</text>
</comment>
<dbReference type="RefSeq" id="WP_311599205.1">
    <property type="nucleotide sequence ID" value="NZ_JAVREM010000016.1"/>
</dbReference>
<feature type="transmembrane region" description="Helical" evidence="1">
    <location>
        <begin position="6"/>
        <end position="27"/>
    </location>
</feature>
<keyword evidence="3" id="KW-1185">Reference proteome</keyword>
<dbReference type="Proteomes" id="UP001183420">
    <property type="component" value="Unassembled WGS sequence"/>
</dbReference>
<feature type="transmembrane region" description="Helical" evidence="1">
    <location>
        <begin position="34"/>
        <end position="53"/>
    </location>
</feature>
<evidence type="ECO:0000313" key="2">
    <source>
        <dbReference type="EMBL" id="MDT0319745.1"/>
    </source>
</evidence>
<dbReference type="EMBL" id="JAVREM010000016">
    <property type="protein sequence ID" value="MDT0319745.1"/>
    <property type="molecule type" value="Genomic_DNA"/>
</dbReference>
<keyword evidence="1" id="KW-0472">Membrane</keyword>
<evidence type="ECO:0000313" key="3">
    <source>
        <dbReference type="Proteomes" id="UP001183420"/>
    </source>
</evidence>
<accession>A0ABU2LQF5</accession>
<organism evidence="2 3">
    <name type="scientific">Streptomyces millisiae</name>
    <dbReference type="NCBI Taxonomy" id="3075542"/>
    <lineage>
        <taxon>Bacteria</taxon>
        <taxon>Bacillati</taxon>
        <taxon>Actinomycetota</taxon>
        <taxon>Actinomycetes</taxon>
        <taxon>Kitasatosporales</taxon>
        <taxon>Streptomycetaceae</taxon>
        <taxon>Streptomyces</taxon>
    </lineage>
</organism>
<reference evidence="3" key="1">
    <citation type="submission" date="2023-07" db="EMBL/GenBank/DDBJ databases">
        <title>30 novel species of actinomycetes from the DSMZ collection.</title>
        <authorList>
            <person name="Nouioui I."/>
        </authorList>
    </citation>
    <scope>NUCLEOTIDE SEQUENCE [LARGE SCALE GENOMIC DNA]</scope>
    <source>
        <strain evidence="3">DSM 44918</strain>
    </source>
</reference>
<evidence type="ECO:0000256" key="1">
    <source>
        <dbReference type="SAM" id="Phobius"/>
    </source>
</evidence>
<name>A0ABU2LQF5_9ACTN</name>
<sequence>MIVAFIVAAEIAFWVVLAAGLAVRYLLRRQRASTVLLLAVPLIDVALLAATAWDLRSGGEPSYTHGLAALYLGFTVAYGHSVIAWADRHAAHRLGGGPRPPKLELYGRERTAYEWRIWTRTLLAAAVTVVVIEAMILFVDDPDAATPLRSTEGAAARAVGIHALVALYYMIWPGKAPSGLTPGEAVRRDAG</sequence>
<feature type="transmembrane region" description="Helical" evidence="1">
    <location>
        <begin position="154"/>
        <end position="172"/>
    </location>
</feature>
<feature type="transmembrane region" description="Helical" evidence="1">
    <location>
        <begin position="65"/>
        <end position="86"/>
    </location>
</feature>